<reference evidence="3" key="2">
    <citation type="submission" date="2022-08" db="EMBL/GenBank/DDBJ databases">
        <title>Genome Sequencing of Bacteroides fragilis Group Isolates with Nanopore Technology.</title>
        <authorList>
            <person name="Tisza M.J."/>
            <person name="Smith D."/>
            <person name="Dekker J.P."/>
        </authorList>
    </citation>
    <scope>NUCLEOTIDE SEQUENCE</scope>
    <source>
        <strain evidence="3">BFG-527</strain>
    </source>
</reference>
<protein>
    <submittedName>
        <fullName evidence="3">Fimbrillin family protein</fullName>
    </submittedName>
</protein>
<dbReference type="EMBL" id="CP103141">
    <property type="protein sequence ID" value="UVQ73105.1"/>
    <property type="molecule type" value="Genomic_DNA"/>
</dbReference>
<organism evidence="2 4">
    <name type="scientific">Bacteroides faecis</name>
    <dbReference type="NCBI Taxonomy" id="674529"/>
    <lineage>
        <taxon>Bacteria</taxon>
        <taxon>Pseudomonadati</taxon>
        <taxon>Bacteroidota</taxon>
        <taxon>Bacteroidia</taxon>
        <taxon>Bacteroidales</taxon>
        <taxon>Bacteroidaceae</taxon>
        <taxon>Bacteroides</taxon>
    </lineage>
</organism>
<evidence type="ECO:0000313" key="2">
    <source>
        <dbReference type="EMBL" id="CUP99276.1"/>
    </source>
</evidence>
<dbReference type="EMBL" id="CZAE01000022">
    <property type="protein sequence ID" value="CUP99276.1"/>
    <property type="molecule type" value="Genomic_DNA"/>
</dbReference>
<dbReference type="InterPro" id="IPR042278">
    <property type="entry name" value="Mfa-like_1_N"/>
</dbReference>
<evidence type="ECO:0000313" key="3">
    <source>
        <dbReference type="EMBL" id="UVQ73105.1"/>
    </source>
</evidence>
<name>A0A174SRD9_9BACE</name>
<accession>A0A174SRD9</accession>
<evidence type="ECO:0000256" key="1">
    <source>
        <dbReference type="SAM" id="SignalP"/>
    </source>
</evidence>
<reference evidence="2 4" key="1">
    <citation type="submission" date="2015-09" db="EMBL/GenBank/DDBJ databases">
        <authorList>
            <consortium name="Pathogen Informatics"/>
        </authorList>
    </citation>
    <scope>NUCLEOTIDE SEQUENCE [LARGE SCALE GENOMIC DNA]</scope>
    <source>
        <strain evidence="2 4">2789STDY5834846</strain>
    </source>
</reference>
<dbReference type="AlphaFoldDB" id="A0A174SRD9"/>
<evidence type="ECO:0000313" key="5">
    <source>
        <dbReference type="Proteomes" id="UP001060104"/>
    </source>
</evidence>
<feature type="signal peptide" evidence="1">
    <location>
        <begin position="1"/>
        <end position="20"/>
    </location>
</feature>
<dbReference type="CDD" id="cd13120">
    <property type="entry name" value="BF2867_like_N"/>
    <property type="match status" value="1"/>
</dbReference>
<sequence length="508" mass="56947">MKKNLKYLLLLSLLSFMACNGDEKIDSGMVQQDGEALQLNVRVGDFAINDISNIRVTDSGSATTFENGDRIGVIVLDADNNVLSDNIPYKYDGSIWSFDSSNGEGKTAIYYDNKATVYFAYFPYSKEADNVINIDGLKGIFLPEGDQRSKDAYRASDLLVWSDTSGRPLKKLDILFEHAYSLLSLSPSIKCKIKGRRDFTYVPSSISDVSFNIGTESLFPYQVNDGSYQVIISPKRAKVHWLYGYNKEMYSGAMPYTDLSANTCYTFTPILKDIGDYTLDKVQMGDFYCKDESNNGYLIPGDVTALSADMDCLGIVLKSGKDSGGEWVDYCKYKQKDGITEMHTVHGYVLALYDANGGNACTWGLWSLAAIDSGEPSIGFYGYKNTQRIISFAESENRTLKDVFPTVYWITDGTEGYEYSYPAPANSSGWFLPSLGQCWYWMYNKANLLSAIKKATGDNDYGWKLGYWSSSEDGYDPFLNAYYADTYVGAMDWDYKISKLYVRACLVF</sequence>
<dbReference type="Proteomes" id="UP000095606">
    <property type="component" value="Unassembled WGS sequence"/>
</dbReference>
<dbReference type="RefSeq" id="WP_055270740.1">
    <property type="nucleotide sequence ID" value="NZ_CAXKYA010000017.1"/>
</dbReference>
<dbReference type="Gene3D" id="2.60.40.2620">
    <property type="entry name" value="Fimbrillin-like"/>
    <property type="match status" value="1"/>
</dbReference>
<keyword evidence="1" id="KW-0732">Signal</keyword>
<dbReference type="PROSITE" id="PS51257">
    <property type="entry name" value="PROKAR_LIPOPROTEIN"/>
    <property type="match status" value="1"/>
</dbReference>
<proteinExistence type="predicted"/>
<dbReference type="Proteomes" id="UP001060104">
    <property type="component" value="Chromosome"/>
</dbReference>
<gene>
    <name evidence="2" type="ORF">ERS852461_03919</name>
    <name evidence="3" type="ORF">NXY30_18885</name>
</gene>
<dbReference type="GeneID" id="69590539"/>
<dbReference type="Pfam" id="PF13149">
    <property type="entry name" value="Mfa_like_1"/>
    <property type="match status" value="1"/>
</dbReference>
<keyword evidence="5" id="KW-1185">Reference proteome</keyword>
<feature type="chain" id="PRO_5008033081" evidence="1">
    <location>
        <begin position="21"/>
        <end position="508"/>
    </location>
</feature>
<dbReference type="InterPro" id="IPR025049">
    <property type="entry name" value="Mfa-like_1"/>
</dbReference>
<evidence type="ECO:0000313" key="4">
    <source>
        <dbReference type="Proteomes" id="UP000095606"/>
    </source>
</evidence>